<evidence type="ECO:0000313" key="2">
    <source>
        <dbReference type="Proteomes" id="UP000540909"/>
    </source>
</evidence>
<proteinExistence type="predicted"/>
<accession>A0A7W6R8J5</accession>
<sequence length="214" mass="23377">MFRPGFHAKFQFRGQFLEGRFKHVPARDNHIVVSGLHCKPRMKPHRLFQAAAHAVPFDCVAMFFGDCETDAGLAVGFLPVEDFEQEEAAAAFFAFAHGKKLRAAFQPPDSVFLVFGRQFARHLLPGNPALSRKTLAALRAAAGDDLAATLGGHARTEAVATLANKLGWLVGTLHLFKHRGVRPFLNLHIARSVVFRTDGAMKGLGDRTCGGLYG</sequence>
<reference evidence="1 2" key="1">
    <citation type="submission" date="2020-08" db="EMBL/GenBank/DDBJ databases">
        <title>Genomic Encyclopedia of Type Strains, Phase IV (KMG-V): Genome sequencing to study the core and pangenomes of soil and plant-associated prokaryotes.</title>
        <authorList>
            <person name="Whitman W."/>
        </authorList>
    </citation>
    <scope>NUCLEOTIDE SEQUENCE [LARGE SCALE GENOMIC DNA]</scope>
    <source>
        <strain evidence="1 2">SEMIA 4089</strain>
    </source>
</reference>
<evidence type="ECO:0000313" key="1">
    <source>
        <dbReference type="EMBL" id="MBB4238803.1"/>
    </source>
</evidence>
<dbReference type="Proteomes" id="UP000540909">
    <property type="component" value="Unassembled WGS sequence"/>
</dbReference>
<organism evidence="1 2">
    <name type="scientific">Rhizobium esperanzae</name>
    <dbReference type="NCBI Taxonomy" id="1967781"/>
    <lineage>
        <taxon>Bacteria</taxon>
        <taxon>Pseudomonadati</taxon>
        <taxon>Pseudomonadota</taxon>
        <taxon>Alphaproteobacteria</taxon>
        <taxon>Hyphomicrobiales</taxon>
        <taxon>Rhizobiaceae</taxon>
        <taxon>Rhizobium/Agrobacterium group</taxon>
        <taxon>Rhizobium</taxon>
    </lineage>
</organism>
<protein>
    <submittedName>
        <fullName evidence="1">Uncharacterized protein</fullName>
    </submittedName>
</protein>
<gene>
    <name evidence="1" type="ORF">GGD57_005418</name>
</gene>
<comment type="caution">
    <text evidence="1">The sequence shown here is derived from an EMBL/GenBank/DDBJ whole genome shotgun (WGS) entry which is preliminary data.</text>
</comment>
<dbReference type="AlphaFoldDB" id="A0A7W6R8J5"/>
<name>A0A7W6R8J5_9HYPH</name>
<dbReference type="EMBL" id="JACIFY010000026">
    <property type="protein sequence ID" value="MBB4238803.1"/>
    <property type="molecule type" value="Genomic_DNA"/>
</dbReference>